<reference evidence="3" key="1">
    <citation type="journal article" date="2019" name="Curr. Biol.">
        <title>Genome Sequence of Striga asiatica Provides Insight into the Evolution of Plant Parasitism.</title>
        <authorList>
            <person name="Yoshida S."/>
            <person name="Kim S."/>
            <person name="Wafula E.K."/>
            <person name="Tanskanen J."/>
            <person name="Kim Y.M."/>
            <person name="Honaas L."/>
            <person name="Yang Z."/>
            <person name="Spallek T."/>
            <person name="Conn C.E."/>
            <person name="Ichihashi Y."/>
            <person name="Cheong K."/>
            <person name="Cui S."/>
            <person name="Der J.P."/>
            <person name="Gundlach H."/>
            <person name="Jiao Y."/>
            <person name="Hori C."/>
            <person name="Ishida J.K."/>
            <person name="Kasahara H."/>
            <person name="Kiba T."/>
            <person name="Kim M.S."/>
            <person name="Koo N."/>
            <person name="Laohavisit A."/>
            <person name="Lee Y.H."/>
            <person name="Lumba S."/>
            <person name="McCourt P."/>
            <person name="Mortimer J.C."/>
            <person name="Mutuku J.M."/>
            <person name="Nomura T."/>
            <person name="Sasaki-Sekimoto Y."/>
            <person name="Seto Y."/>
            <person name="Wang Y."/>
            <person name="Wakatake T."/>
            <person name="Sakakibara H."/>
            <person name="Demura T."/>
            <person name="Yamaguchi S."/>
            <person name="Yoneyama K."/>
            <person name="Manabe R.I."/>
            <person name="Nelson D.C."/>
            <person name="Schulman A.H."/>
            <person name="Timko M.P."/>
            <person name="dePamphilis C.W."/>
            <person name="Choi D."/>
            <person name="Shirasu K."/>
        </authorList>
    </citation>
    <scope>NUCLEOTIDE SEQUENCE [LARGE SCALE GENOMIC DNA]</scope>
    <source>
        <strain evidence="3">cv. UVA1</strain>
    </source>
</reference>
<evidence type="ECO:0000313" key="3">
    <source>
        <dbReference type="Proteomes" id="UP000325081"/>
    </source>
</evidence>
<dbReference type="Proteomes" id="UP000325081">
    <property type="component" value="Unassembled WGS sequence"/>
</dbReference>
<proteinExistence type="predicted"/>
<evidence type="ECO:0000256" key="1">
    <source>
        <dbReference type="SAM" id="MobiDB-lite"/>
    </source>
</evidence>
<keyword evidence="3" id="KW-1185">Reference proteome</keyword>
<feature type="region of interest" description="Disordered" evidence="1">
    <location>
        <begin position="46"/>
        <end position="75"/>
    </location>
</feature>
<gene>
    <name evidence="2" type="ORF">STAS_19313</name>
</gene>
<evidence type="ECO:0000313" key="2">
    <source>
        <dbReference type="EMBL" id="GER42515.1"/>
    </source>
</evidence>
<organism evidence="2 3">
    <name type="scientific">Striga asiatica</name>
    <name type="common">Asiatic witchweed</name>
    <name type="synonym">Buchnera asiatica</name>
    <dbReference type="NCBI Taxonomy" id="4170"/>
    <lineage>
        <taxon>Eukaryota</taxon>
        <taxon>Viridiplantae</taxon>
        <taxon>Streptophyta</taxon>
        <taxon>Embryophyta</taxon>
        <taxon>Tracheophyta</taxon>
        <taxon>Spermatophyta</taxon>
        <taxon>Magnoliopsida</taxon>
        <taxon>eudicotyledons</taxon>
        <taxon>Gunneridae</taxon>
        <taxon>Pentapetalae</taxon>
        <taxon>asterids</taxon>
        <taxon>lamiids</taxon>
        <taxon>Lamiales</taxon>
        <taxon>Orobanchaceae</taxon>
        <taxon>Buchnereae</taxon>
        <taxon>Striga</taxon>
    </lineage>
</organism>
<dbReference type="AlphaFoldDB" id="A0A5A7QB61"/>
<sequence length="131" mass="14444">MSENLTIRRSRPSKTAALSKPGKTDGLQNTIAIKEDRINYSFSQVTLQPATGTEPKQKRGTTTPNTTPRTTQGKLRVRKTATTITTPATSMKCQRQTPCFSDKQQPLKAARWLKPQSEKEKSTLPRVAASG</sequence>
<feature type="compositionally biased region" description="Polar residues" evidence="1">
    <location>
        <begin position="91"/>
        <end position="104"/>
    </location>
</feature>
<dbReference type="EMBL" id="BKCP01006382">
    <property type="protein sequence ID" value="GER42515.1"/>
    <property type="molecule type" value="Genomic_DNA"/>
</dbReference>
<comment type="caution">
    <text evidence="2">The sequence shown here is derived from an EMBL/GenBank/DDBJ whole genome shotgun (WGS) entry which is preliminary data.</text>
</comment>
<feature type="region of interest" description="Disordered" evidence="1">
    <location>
        <begin position="1"/>
        <end position="25"/>
    </location>
</feature>
<feature type="compositionally biased region" description="Low complexity" evidence="1">
    <location>
        <begin position="60"/>
        <end position="73"/>
    </location>
</feature>
<feature type="region of interest" description="Disordered" evidence="1">
    <location>
        <begin position="87"/>
        <end position="131"/>
    </location>
</feature>
<protein>
    <submittedName>
        <fullName evidence="2">Tetratricopeptide repeat protein</fullName>
    </submittedName>
</protein>
<name>A0A5A7QB61_STRAF</name>
<accession>A0A5A7QB61</accession>